<evidence type="ECO:0000256" key="1">
    <source>
        <dbReference type="ARBA" id="ARBA00004434"/>
    </source>
</evidence>
<keyword evidence="4 12" id="KW-0547">Nucleotide-binding</keyword>
<accession>A0A0W0F538</accession>
<dbReference type="InterPro" id="IPR014851">
    <property type="entry name" value="BCS1_N"/>
</dbReference>
<evidence type="ECO:0000256" key="8">
    <source>
        <dbReference type="ARBA" id="ARBA00022989"/>
    </source>
</evidence>
<evidence type="ECO:0000256" key="4">
    <source>
        <dbReference type="ARBA" id="ARBA00022741"/>
    </source>
</evidence>
<evidence type="ECO:0000313" key="16">
    <source>
        <dbReference type="EMBL" id="KTB31451.1"/>
    </source>
</evidence>
<evidence type="ECO:0000259" key="15">
    <source>
        <dbReference type="SMART" id="SM01024"/>
    </source>
</evidence>
<dbReference type="InterPro" id="IPR057495">
    <property type="entry name" value="AAA_lid_BCS1"/>
</dbReference>
<feature type="region of interest" description="Disordered" evidence="13">
    <location>
        <begin position="536"/>
        <end position="565"/>
    </location>
</feature>
<dbReference type="SUPFAM" id="SSF52540">
    <property type="entry name" value="P-loop containing nucleoside triphosphate hydrolases"/>
    <property type="match status" value="1"/>
</dbReference>
<dbReference type="eggNOG" id="KOG0743">
    <property type="taxonomic scope" value="Eukaryota"/>
</dbReference>
<dbReference type="Pfam" id="PF08740">
    <property type="entry name" value="BCS1_N"/>
    <property type="match status" value="1"/>
</dbReference>
<evidence type="ECO:0000256" key="12">
    <source>
        <dbReference type="RuleBase" id="RU003651"/>
    </source>
</evidence>
<dbReference type="SMART" id="SM00382">
    <property type="entry name" value="AAA"/>
    <property type="match status" value="1"/>
</dbReference>
<feature type="domain" description="AAA+ ATPase" evidence="14">
    <location>
        <begin position="269"/>
        <end position="420"/>
    </location>
</feature>
<organism evidence="16 17">
    <name type="scientific">Moniliophthora roreri</name>
    <name type="common">Frosty pod rot fungus</name>
    <name type="synonym">Monilia roreri</name>
    <dbReference type="NCBI Taxonomy" id="221103"/>
    <lineage>
        <taxon>Eukaryota</taxon>
        <taxon>Fungi</taxon>
        <taxon>Dikarya</taxon>
        <taxon>Basidiomycota</taxon>
        <taxon>Agaricomycotina</taxon>
        <taxon>Agaricomycetes</taxon>
        <taxon>Agaricomycetidae</taxon>
        <taxon>Agaricales</taxon>
        <taxon>Marasmiineae</taxon>
        <taxon>Marasmiaceae</taxon>
        <taxon>Moniliophthora</taxon>
    </lineage>
</organism>
<keyword evidence="7 12" id="KW-0067">ATP-binding</keyword>
<evidence type="ECO:0000256" key="13">
    <source>
        <dbReference type="SAM" id="MobiDB-lite"/>
    </source>
</evidence>
<dbReference type="Gene3D" id="3.40.50.300">
    <property type="entry name" value="P-loop containing nucleotide triphosphate hydrolases"/>
    <property type="match status" value="1"/>
</dbReference>
<evidence type="ECO:0000256" key="9">
    <source>
        <dbReference type="ARBA" id="ARBA00023128"/>
    </source>
</evidence>
<evidence type="ECO:0000256" key="3">
    <source>
        <dbReference type="ARBA" id="ARBA00022692"/>
    </source>
</evidence>
<dbReference type="InterPro" id="IPR003593">
    <property type="entry name" value="AAA+_ATPase"/>
</dbReference>
<evidence type="ECO:0000256" key="7">
    <source>
        <dbReference type="ARBA" id="ARBA00022840"/>
    </source>
</evidence>
<keyword evidence="8" id="KW-1133">Transmembrane helix</keyword>
<reference evidence="16 17" key="1">
    <citation type="submission" date="2015-12" db="EMBL/GenBank/DDBJ databases">
        <title>Draft genome sequence of Moniliophthora roreri, the causal agent of frosty pod rot of cacao.</title>
        <authorList>
            <person name="Aime M.C."/>
            <person name="Diaz-Valderrama J.R."/>
            <person name="Kijpornyongpan T."/>
            <person name="Phillips-Mora W."/>
        </authorList>
    </citation>
    <scope>NUCLEOTIDE SEQUENCE [LARGE SCALE GENOMIC DNA]</scope>
    <source>
        <strain evidence="16 17">MCA 2952</strain>
    </source>
</reference>
<dbReference type="GO" id="GO:0005524">
    <property type="term" value="F:ATP binding"/>
    <property type="evidence" value="ECO:0007669"/>
    <property type="project" value="UniProtKB-KW"/>
</dbReference>
<evidence type="ECO:0000259" key="14">
    <source>
        <dbReference type="SMART" id="SM00382"/>
    </source>
</evidence>
<comment type="caution">
    <text evidence="16">The sequence shown here is derived from an EMBL/GenBank/DDBJ whole genome shotgun (WGS) entry which is preliminary data.</text>
</comment>
<name>A0A0W0F538_MONRR</name>
<dbReference type="Pfam" id="PF25426">
    <property type="entry name" value="AAA_lid_BCS1"/>
    <property type="match status" value="1"/>
</dbReference>
<dbReference type="InterPro" id="IPR003959">
    <property type="entry name" value="ATPase_AAA_core"/>
</dbReference>
<proteinExistence type="inferred from homology"/>
<sequence>MAEGYLQQILQISEGVKNSAFASNATAPSPSNGFSVNDISALISFLFSFTALRDWVKLIVIGGFFETCRRFIFTMYSKAISSFWMYANFEQDDPSYQWMMVWLSQQPSWKKTRDVSVSTNTFGAANGVIQLDGEDTYQTTRQLSYQPSLFTSYTLWYKGRYMQITRTQEDSQPFWGHRERTLHISILTRSHKLLVSLLQEARDAYLAAQEHSMSVYTSDINNNWRHVASRSKRSMRSIILDPGIKDMLFEDAREFLDSKTWYSERGIPFRRGYLLHGAPGSGKTSLIHSMAGELGLDVYIITLSRAGLDDTALNELINQLPQRCVALMEDIDAAFTHGLSRDAPAVESSPGSQKPSTPGGPQAPPTTNKLSLSGLLNALDGVGAQEGRILFATTNKYSSLDPALCRPGRMDLHIEFRNASKYQAEELFARFYKPEEDLKKDSEENGSSDKSSDSGYGSAEDPEKLELELRTGQRSHRHRAPSLSNEELRGLAKEFAGDLQEREFSMAALQGYLMLYKTRPVEAVKNFKDWAGKEKEEKTAKEKEKAVQETKEKEEKAKETMKEDDKDKLIKEIREDIERKVQEALGNGKV</sequence>
<dbReference type="PANTHER" id="PTHR23070">
    <property type="entry name" value="BCS1 AAA-TYPE ATPASE"/>
    <property type="match status" value="1"/>
</dbReference>
<evidence type="ECO:0000256" key="10">
    <source>
        <dbReference type="ARBA" id="ARBA00023136"/>
    </source>
</evidence>
<protein>
    <recommendedName>
        <fullName evidence="18">Mitochondrial chaperone bcs1</fullName>
    </recommendedName>
</protein>
<dbReference type="Proteomes" id="UP000054988">
    <property type="component" value="Unassembled WGS sequence"/>
</dbReference>
<keyword evidence="5" id="KW-0999">Mitochondrion inner membrane</keyword>
<dbReference type="EMBL" id="LATX01002323">
    <property type="protein sequence ID" value="KTB31451.1"/>
    <property type="molecule type" value="Genomic_DNA"/>
</dbReference>
<evidence type="ECO:0000256" key="6">
    <source>
        <dbReference type="ARBA" id="ARBA00022801"/>
    </source>
</evidence>
<feature type="domain" description="BCS1 N-terminal" evidence="15">
    <location>
        <begin position="59"/>
        <end position="238"/>
    </location>
</feature>
<dbReference type="InterPro" id="IPR050747">
    <property type="entry name" value="Mitochondrial_chaperone_BCS1"/>
</dbReference>
<evidence type="ECO:0000256" key="2">
    <source>
        <dbReference type="ARBA" id="ARBA00007448"/>
    </source>
</evidence>
<dbReference type="SMART" id="SM01024">
    <property type="entry name" value="BCS1_N"/>
    <property type="match status" value="1"/>
</dbReference>
<keyword evidence="10" id="KW-0472">Membrane</keyword>
<feature type="region of interest" description="Disordered" evidence="13">
    <location>
        <begin position="342"/>
        <end position="371"/>
    </location>
</feature>
<dbReference type="GO" id="GO:0016887">
    <property type="term" value="F:ATP hydrolysis activity"/>
    <property type="evidence" value="ECO:0007669"/>
    <property type="project" value="InterPro"/>
</dbReference>
<evidence type="ECO:0000256" key="11">
    <source>
        <dbReference type="ARBA" id="ARBA00048778"/>
    </source>
</evidence>
<evidence type="ECO:0008006" key="18">
    <source>
        <dbReference type="Google" id="ProtNLM"/>
    </source>
</evidence>
<gene>
    <name evidence="16" type="ORF">WG66_15983</name>
</gene>
<dbReference type="InterPro" id="IPR027417">
    <property type="entry name" value="P-loop_NTPase"/>
</dbReference>
<keyword evidence="9" id="KW-0496">Mitochondrion</keyword>
<dbReference type="PROSITE" id="PS00674">
    <property type="entry name" value="AAA"/>
    <property type="match status" value="1"/>
</dbReference>
<feature type="region of interest" description="Disordered" evidence="13">
    <location>
        <begin position="438"/>
        <end position="462"/>
    </location>
</feature>
<dbReference type="Pfam" id="PF00004">
    <property type="entry name" value="AAA"/>
    <property type="match status" value="2"/>
</dbReference>
<comment type="similarity">
    <text evidence="2">Belongs to the AAA ATPase family. BCS1 subfamily.</text>
</comment>
<comment type="catalytic activity">
    <reaction evidence="11">
        <text>ATP + H2O = ADP + phosphate + H(+)</text>
        <dbReference type="Rhea" id="RHEA:13065"/>
        <dbReference type="ChEBI" id="CHEBI:15377"/>
        <dbReference type="ChEBI" id="CHEBI:15378"/>
        <dbReference type="ChEBI" id="CHEBI:30616"/>
        <dbReference type="ChEBI" id="CHEBI:43474"/>
        <dbReference type="ChEBI" id="CHEBI:456216"/>
    </reaction>
    <physiologicalReaction direction="left-to-right" evidence="11">
        <dbReference type="Rhea" id="RHEA:13066"/>
    </physiologicalReaction>
</comment>
<dbReference type="InterPro" id="IPR003960">
    <property type="entry name" value="ATPase_AAA_CS"/>
</dbReference>
<comment type="subcellular location">
    <subcellularLocation>
        <location evidence="1">Mitochondrion inner membrane</location>
        <topology evidence="1">Single-pass membrane protein</topology>
    </subcellularLocation>
</comment>
<dbReference type="GO" id="GO:0005743">
    <property type="term" value="C:mitochondrial inner membrane"/>
    <property type="evidence" value="ECO:0007669"/>
    <property type="project" value="UniProtKB-SubCell"/>
</dbReference>
<keyword evidence="6" id="KW-0378">Hydrolase</keyword>
<dbReference type="AlphaFoldDB" id="A0A0W0F538"/>
<evidence type="ECO:0000313" key="17">
    <source>
        <dbReference type="Proteomes" id="UP000054988"/>
    </source>
</evidence>
<keyword evidence="3" id="KW-0812">Transmembrane</keyword>
<evidence type="ECO:0000256" key="5">
    <source>
        <dbReference type="ARBA" id="ARBA00022792"/>
    </source>
</evidence>